<keyword evidence="3" id="KW-0732">Signal</keyword>
<sequence length="521" mass="55127">MDCKINFVPYLVLFLFIGASLILSADAAKIASVVGCTPESKCKYSDASKWVGGVVPGEADDVVIDANGVANYAFYIDTDRKMASLTIVGGAVGVEGSLTVGNVLTCTQTLLTVHGGILSAPQWSIDGGEIYLNNTAVNIDTINTKNSVIINAATIGTQLSFAAAKLDMMGVASILVLTGYNVALAQASANAVTLNSCDGYIGSPDIATAITTITIASDSTIMLSNINGNKIISPKDGAAKQIFFANKVYFANADLNQANVQVMSGGMFSADNSATWAGSSSIMVVAGSANVTQQVGWFVMDVEMDDPTAEFTLVSSVLKGGLTANAGTLNIYDASITGNVTLGGVDLVYPVTDKIITIAQNLVTSTHTTLNFTSTMFKSKPHIIVIQQCVLAGKLFVSFDENAYKLISDQEYSYIDLIESQLPIENSLEATIHRPSSIKSASLVTRSYNKLNFLSVRVTNPDYVKSRNVGTLFGIIFGSIMGVALIVGITIFIIKKRKSLSNSSKVGDEEEKKQDHNSYSS</sequence>
<comment type="caution">
    <text evidence="4">The sequence shown here is derived from an EMBL/GenBank/DDBJ whole genome shotgun (WGS) entry which is preliminary data.</text>
</comment>
<feature type="chain" id="PRO_5035161039" evidence="3">
    <location>
        <begin position="28"/>
        <end position="521"/>
    </location>
</feature>
<name>A0A8J4UW57_9MYCE</name>
<evidence type="ECO:0000313" key="5">
    <source>
        <dbReference type="Proteomes" id="UP000695562"/>
    </source>
</evidence>
<evidence type="ECO:0000256" key="3">
    <source>
        <dbReference type="SAM" id="SignalP"/>
    </source>
</evidence>
<gene>
    <name evidence="4" type="ORF">CYY_009412</name>
</gene>
<evidence type="ECO:0000256" key="2">
    <source>
        <dbReference type="SAM" id="Phobius"/>
    </source>
</evidence>
<feature type="transmembrane region" description="Helical" evidence="2">
    <location>
        <begin position="472"/>
        <end position="494"/>
    </location>
</feature>
<dbReference type="AlphaFoldDB" id="A0A8J4UW57"/>
<keyword evidence="2" id="KW-1133">Transmembrane helix</keyword>
<feature type="compositionally biased region" description="Basic and acidic residues" evidence="1">
    <location>
        <begin position="506"/>
        <end position="521"/>
    </location>
</feature>
<proteinExistence type="predicted"/>
<reference evidence="4" key="1">
    <citation type="submission" date="2020-01" db="EMBL/GenBank/DDBJ databases">
        <title>Development of genomics and gene disruption for Polysphondylium violaceum indicates a role for the polyketide synthase stlB in stalk morphogenesis.</title>
        <authorList>
            <person name="Narita B."/>
            <person name="Kawabe Y."/>
            <person name="Kin K."/>
            <person name="Saito T."/>
            <person name="Gibbs R."/>
            <person name="Kuspa A."/>
            <person name="Muzny D."/>
            <person name="Queller D."/>
            <person name="Richards S."/>
            <person name="Strassman J."/>
            <person name="Sucgang R."/>
            <person name="Worley K."/>
            <person name="Schaap P."/>
        </authorList>
    </citation>
    <scope>NUCLEOTIDE SEQUENCE</scope>
    <source>
        <strain evidence="4">QSvi11</strain>
    </source>
</reference>
<feature type="signal peptide" evidence="3">
    <location>
        <begin position="1"/>
        <end position="27"/>
    </location>
</feature>
<feature type="region of interest" description="Disordered" evidence="1">
    <location>
        <begin position="501"/>
        <end position="521"/>
    </location>
</feature>
<accession>A0A8J4UW57</accession>
<keyword evidence="2" id="KW-0472">Membrane</keyword>
<keyword evidence="2" id="KW-0812">Transmembrane</keyword>
<organism evidence="4 5">
    <name type="scientific">Polysphondylium violaceum</name>
    <dbReference type="NCBI Taxonomy" id="133409"/>
    <lineage>
        <taxon>Eukaryota</taxon>
        <taxon>Amoebozoa</taxon>
        <taxon>Evosea</taxon>
        <taxon>Eumycetozoa</taxon>
        <taxon>Dictyostelia</taxon>
        <taxon>Dictyosteliales</taxon>
        <taxon>Dictyosteliaceae</taxon>
        <taxon>Polysphondylium</taxon>
    </lineage>
</organism>
<dbReference type="Proteomes" id="UP000695562">
    <property type="component" value="Unassembled WGS sequence"/>
</dbReference>
<evidence type="ECO:0000313" key="4">
    <source>
        <dbReference type="EMBL" id="KAF2069268.1"/>
    </source>
</evidence>
<dbReference type="EMBL" id="AJWJ01000702">
    <property type="protein sequence ID" value="KAF2069268.1"/>
    <property type="molecule type" value="Genomic_DNA"/>
</dbReference>
<evidence type="ECO:0000256" key="1">
    <source>
        <dbReference type="SAM" id="MobiDB-lite"/>
    </source>
</evidence>
<keyword evidence="5" id="KW-1185">Reference proteome</keyword>
<protein>
    <submittedName>
        <fullName evidence="4">Uncharacterized protein</fullName>
    </submittedName>
</protein>